<evidence type="ECO:0000256" key="1">
    <source>
        <dbReference type="SAM" id="MobiDB-lite"/>
    </source>
</evidence>
<evidence type="ECO:0000313" key="3">
    <source>
        <dbReference type="Proteomes" id="UP001383192"/>
    </source>
</evidence>
<evidence type="ECO:0000313" key="2">
    <source>
        <dbReference type="EMBL" id="KAK7032402.1"/>
    </source>
</evidence>
<feature type="compositionally biased region" description="Basic and acidic residues" evidence="1">
    <location>
        <begin position="114"/>
        <end position="127"/>
    </location>
</feature>
<dbReference type="EMBL" id="JAYKXP010000065">
    <property type="protein sequence ID" value="KAK7032402.1"/>
    <property type="molecule type" value="Genomic_DNA"/>
</dbReference>
<organism evidence="2 3">
    <name type="scientific">Paramarasmius palmivorus</name>
    <dbReference type="NCBI Taxonomy" id="297713"/>
    <lineage>
        <taxon>Eukaryota</taxon>
        <taxon>Fungi</taxon>
        <taxon>Dikarya</taxon>
        <taxon>Basidiomycota</taxon>
        <taxon>Agaricomycotina</taxon>
        <taxon>Agaricomycetes</taxon>
        <taxon>Agaricomycetidae</taxon>
        <taxon>Agaricales</taxon>
        <taxon>Marasmiineae</taxon>
        <taxon>Marasmiaceae</taxon>
        <taxon>Paramarasmius</taxon>
    </lineage>
</organism>
<keyword evidence="3" id="KW-1185">Reference proteome</keyword>
<accession>A0AAW0C2L5</accession>
<reference evidence="2 3" key="1">
    <citation type="submission" date="2024-01" db="EMBL/GenBank/DDBJ databases">
        <title>A draft genome for a cacao thread blight-causing isolate of Paramarasmius palmivorus.</title>
        <authorList>
            <person name="Baruah I.K."/>
            <person name="Bukari Y."/>
            <person name="Amoako-Attah I."/>
            <person name="Meinhardt L.W."/>
            <person name="Bailey B.A."/>
            <person name="Cohen S.P."/>
        </authorList>
    </citation>
    <scope>NUCLEOTIDE SEQUENCE [LARGE SCALE GENOMIC DNA]</scope>
    <source>
        <strain evidence="2 3">GH-12</strain>
    </source>
</reference>
<dbReference type="AlphaFoldDB" id="A0AAW0C2L5"/>
<name>A0AAW0C2L5_9AGAR</name>
<feature type="compositionally biased region" description="Polar residues" evidence="1">
    <location>
        <begin position="96"/>
        <end position="110"/>
    </location>
</feature>
<dbReference type="Proteomes" id="UP001383192">
    <property type="component" value="Unassembled WGS sequence"/>
</dbReference>
<proteinExistence type="predicted"/>
<protein>
    <submittedName>
        <fullName evidence="2">Uncharacterized protein</fullName>
    </submittedName>
</protein>
<comment type="caution">
    <text evidence="2">The sequence shown here is derived from an EMBL/GenBank/DDBJ whole genome shotgun (WGS) entry which is preliminary data.</text>
</comment>
<feature type="region of interest" description="Disordered" evidence="1">
    <location>
        <begin position="94"/>
        <end position="127"/>
    </location>
</feature>
<sequence length="240" mass="27550">MKTANRRPRLKDVHIKVSTVPSCLVSDFIILPSKKKRPTVCEASKAIIKTKKRLQNAEEKSMRHTLSNSMTYSFAQLWFRRILDSKRAARKLKKGSNLTQKLTSSSSSIVSRPKQPEKHGQEGKILEEKGSVTSVQQKWEDRCKKVESKLKKMKISSHSNQQYYDSIFNDCIKPGHDDDSVRRMLDTKHTEVEKLKGTIFSYKMRALELFGIGIMVDRLAELEAQEISQGQSLRALKLNR</sequence>
<gene>
    <name evidence="2" type="ORF">VNI00_013150</name>
</gene>